<keyword evidence="1" id="KW-0378">Hydrolase</keyword>
<keyword evidence="1" id="KW-0227">DNA damage</keyword>
<comment type="cofactor">
    <cofactor evidence="1">
        <name>Mg(2+)</name>
        <dbReference type="ChEBI" id="CHEBI:18420"/>
    </cofactor>
</comment>
<keyword evidence="1" id="KW-0234">DNA repair</keyword>
<comment type="caution">
    <text evidence="3">The sequence shown here is derived from an EMBL/GenBank/DDBJ whole genome shotgun (WGS) entry which is preliminary data.</text>
</comment>
<dbReference type="OrthoDB" id="272985at2759"/>
<dbReference type="GO" id="GO:0006310">
    <property type="term" value="P:DNA recombination"/>
    <property type="evidence" value="ECO:0007669"/>
    <property type="project" value="UniProtKB-KW"/>
</dbReference>
<sequence length="133" mass="15200">MAAAHLHALKELVSLLPQYGRSLAEFTDMPQLPPQQQGARQHTYDRLLEEETQYNRVQLTNSPVVIGGDFRRTLPIVTKCTKADFLNASLTNFYLFHNNIVHQLRFTQNMRAQQSSNPAVATHFSNLLIIFYA</sequence>
<name>A0A8H7SAZ8_9FUNG</name>
<comment type="similarity">
    <text evidence="1">Belongs to the helicase family.</text>
</comment>
<dbReference type="GO" id="GO:0016787">
    <property type="term" value="F:hydrolase activity"/>
    <property type="evidence" value="ECO:0007669"/>
    <property type="project" value="UniProtKB-KW"/>
</dbReference>
<dbReference type="Proteomes" id="UP000646827">
    <property type="component" value="Unassembled WGS sequence"/>
</dbReference>
<evidence type="ECO:0000313" key="4">
    <source>
        <dbReference type="Proteomes" id="UP000646827"/>
    </source>
</evidence>
<evidence type="ECO:0000313" key="3">
    <source>
        <dbReference type="EMBL" id="KAG2226150.1"/>
    </source>
</evidence>
<keyword evidence="1" id="KW-0067">ATP-binding</keyword>
<dbReference type="GO" id="GO:0005524">
    <property type="term" value="F:ATP binding"/>
    <property type="evidence" value="ECO:0007669"/>
    <property type="project" value="UniProtKB-KW"/>
</dbReference>
<organism evidence="3 4">
    <name type="scientific">Circinella minor</name>
    <dbReference type="NCBI Taxonomy" id="1195481"/>
    <lineage>
        <taxon>Eukaryota</taxon>
        <taxon>Fungi</taxon>
        <taxon>Fungi incertae sedis</taxon>
        <taxon>Mucoromycota</taxon>
        <taxon>Mucoromycotina</taxon>
        <taxon>Mucoromycetes</taxon>
        <taxon>Mucorales</taxon>
        <taxon>Lichtheimiaceae</taxon>
        <taxon>Circinella</taxon>
    </lineage>
</organism>
<dbReference type="GO" id="GO:0006281">
    <property type="term" value="P:DNA repair"/>
    <property type="evidence" value="ECO:0007669"/>
    <property type="project" value="UniProtKB-KW"/>
</dbReference>
<keyword evidence="4" id="KW-1185">Reference proteome</keyword>
<keyword evidence="1" id="KW-0347">Helicase</keyword>
<reference evidence="3 4" key="1">
    <citation type="submission" date="2020-12" db="EMBL/GenBank/DDBJ databases">
        <title>Metabolic potential, ecology and presence of endohyphal bacteria is reflected in genomic diversity of Mucoromycotina.</title>
        <authorList>
            <person name="Muszewska A."/>
            <person name="Okrasinska A."/>
            <person name="Steczkiewicz K."/>
            <person name="Drgas O."/>
            <person name="Orlowska M."/>
            <person name="Perlinska-Lenart U."/>
            <person name="Aleksandrzak-Piekarczyk T."/>
            <person name="Szatraj K."/>
            <person name="Zielenkiewicz U."/>
            <person name="Pilsyk S."/>
            <person name="Malc E."/>
            <person name="Mieczkowski P."/>
            <person name="Kruszewska J.S."/>
            <person name="Biernat P."/>
            <person name="Pawlowska J."/>
        </authorList>
    </citation>
    <scope>NUCLEOTIDE SEQUENCE [LARGE SCALE GENOMIC DNA]</scope>
    <source>
        <strain evidence="3 4">CBS 142.35</strain>
    </source>
</reference>
<keyword evidence="1" id="KW-0547">Nucleotide-binding</keyword>
<feature type="domain" description="DNA helicase Pif1-like DEAD-box helicase" evidence="2">
    <location>
        <begin position="58"/>
        <end position="118"/>
    </location>
</feature>
<gene>
    <name evidence="3" type="ORF">INT45_003295</name>
</gene>
<protein>
    <recommendedName>
        <fullName evidence="1">ATP-dependent DNA helicase</fullName>
        <ecNumber evidence="1">5.6.2.3</ecNumber>
    </recommendedName>
</protein>
<accession>A0A8H7SAZ8</accession>
<comment type="catalytic activity">
    <reaction evidence="1">
        <text>ATP + H2O = ADP + phosphate + H(+)</text>
        <dbReference type="Rhea" id="RHEA:13065"/>
        <dbReference type="ChEBI" id="CHEBI:15377"/>
        <dbReference type="ChEBI" id="CHEBI:15378"/>
        <dbReference type="ChEBI" id="CHEBI:30616"/>
        <dbReference type="ChEBI" id="CHEBI:43474"/>
        <dbReference type="ChEBI" id="CHEBI:456216"/>
        <dbReference type="EC" id="5.6.2.3"/>
    </reaction>
</comment>
<dbReference type="EC" id="5.6.2.3" evidence="1"/>
<proteinExistence type="inferred from homology"/>
<dbReference type="AlphaFoldDB" id="A0A8H7SAZ8"/>
<evidence type="ECO:0000256" key="1">
    <source>
        <dbReference type="RuleBase" id="RU363044"/>
    </source>
</evidence>
<dbReference type="GO" id="GO:0000723">
    <property type="term" value="P:telomere maintenance"/>
    <property type="evidence" value="ECO:0007669"/>
    <property type="project" value="InterPro"/>
</dbReference>
<dbReference type="GO" id="GO:0043139">
    <property type="term" value="F:5'-3' DNA helicase activity"/>
    <property type="evidence" value="ECO:0007669"/>
    <property type="project" value="UniProtKB-EC"/>
</dbReference>
<dbReference type="EMBL" id="JAEPRB010000019">
    <property type="protein sequence ID" value="KAG2226150.1"/>
    <property type="molecule type" value="Genomic_DNA"/>
</dbReference>
<dbReference type="InterPro" id="IPR010285">
    <property type="entry name" value="DNA_helicase_pif1-like_DEAD"/>
</dbReference>
<evidence type="ECO:0000259" key="2">
    <source>
        <dbReference type="Pfam" id="PF05970"/>
    </source>
</evidence>
<keyword evidence="1" id="KW-0233">DNA recombination</keyword>
<dbReference type="Pfam" id="PF05970">
    <property type="entry name" value="PIF1"/>
    <property type="match status" value="1"/>
</dbReference>